<dbReference type="EMBL" id="JACKTY010000051">
    <property type="protein sequence ID" value="MCV7230662.1"/>
    <property type="molecule type" value="Genomic_DNA"/>
</dbReference>
<accession>A0ABT3CML8</accession>
<comment type="caution">
    <text evidence="1">The sequence shown here is derived from an EMBL/GenBank/DDBJ whole genome shotgun (WGS) entry which is preliminary data.</text>
</comment>
<evidence type="ECO:0008006" key="3">
    <source>
        <dbReference type="Google" id="ProtNLM"/>
    </source>
</evidence>
<keyword evidence="2" id="KW-1185">Reference proteome</keyword>
<gene>
    <name evidence="1" type="ORF">H7J73_32110</name>
</gene>
<organism evidence="1 2">
    <name type="scientific">Mycolicibacterium komossense</name>
    <dbReference type="NCBI Taxonomy" id="1779"/>
    <lineage>
        <taxon>Bacteria</taxon>
        <taxon>Bacillati</taxon>
        <taxon>Actinomycetota</taxon>
        <taxon>Actinomycetes</taxon>
        <taxon>Mycobacteriales</taxon>
        <taxon>Mycobacteriaceae</taxon>
        <taxon>Mycolicibacterium</taxon>
    </lineage>
</organism>
<reference evidence="1 2" key="1">
    <citation type="journal article" date="2022" name="BMC Genomics">
        <title>Comparative genome analysis of mycobacteria focusing on tRNA and non-coding RNA.</title>
        <authorList>
            <person name="Behra P.R.K."/>
            <person name="Pettersson B.M.F."/>
            <person name="Ramesh M."/>
            <person name="Das S."/>
            <person name="Dasgupta S."/>
            <person name="Kirsebom L.A."/>
        </authorList>
    </citation>
    <scope>NUCLEOTIDE SEQUENCE [LARGE SCALE GENOMIC DNA]</scope>
    <source>
        <strain evidence="1 2">DSM 44078</strain>
    </source>
</reference>
<proteinExistence type="predicted"/>
<evidence type="ECO:0000313" key="1">
    <source>
        <dbReference type="EMBL" id="MCV7230662.1"/>
    </source>
</evidence>
<dbReference type="Proteomes" id="UP001526201">
    <property type="component" value="Unassembled WGS sequence"/>
</dbReference>
<sequence>MLEVPGYPGTTEHPWSSLPEEIRDEAVTLKWIGSDGKVWPLAGLEGGVEGAFIAGDIEGLVHIPFDSIWTKPAYGPPRFQRAIDGRKEISFPLGLMSDTSLGWYDTGSRFWRGCKRDDTGFFTVTTRRFGELYVPMQLLNAKCTLADDPARQRFSLHDIVLAVDGEPRWRRPDVRPAPFIRKSGPKSDGVLRAVNRGTEPAWPIYVISAPGKVSLPDGPNAFTTPTSDSGVLSDWPQLGRMFGIPFIDDILETLTRKRTDTNMIDVPELQPGEHAIIDTDPSHRIAITAKDPVDDLLKKFIRNSELLNWILGEYGDTGIPLLQRFKGKGFSIPIPPRSVATLPVRHSIPGGKVYVQVPQRFEMAVA</sequence>
<protein>
    <recommendedName>
        <fullName evidence="3">Minor tail protein</fullName>
    </recommendedName>
</protein>
<evidence type="ECO:0000313" key="2">
    <source>
        <dbReference type="Proteomes" id="UP001526201"/>
    </source>
</evidence>
<name>A0ABT3CML8_9MYCO</name>